<protein>
    <recommendedName>
        <fullName evidence="3">Partial AB-hydrolase lipase domain-containing protein</fullName>
    </recommendedName>
</protein>
<proteinExistence type="predicted"/>
<keyword evidence="2" id="KW-1133">Transmembrane helix</keyword>
<dbReference type="FunFam" id="3.40.50.1820:FF:000091">
    <property type="entry name" value="Gastric triacylglycerol lipase"/>
    <property type="match status" value="1"/>
</dbReference>
<evidence type="ECO:0000259" key="3">
    <source>
        <dbReference type="Pfam" id="PF04083"/>
    </source>
</evidence>
<dbReference type="AlphaFoldDB" id="A0A059A6S8"/>
<dbReference type="FunCoup" id="A0A059A6S8">
    <property type="interactions" value="424"/>
</dbReference>
<dbReference type="SUPFAM" id="SSF53474">
    <property type="entry name" value="alpha/beta-Hydrolases"/>
    <property type="match status" value="1"/>
</dbReference>
<dbReference type="Gene3D" id="3.40.50.1820">
    <property type="entry name" value="alpha/beta hydrolase"/>
    <property type="match status" value="1"/>
</dbReference>
<gene>
    <name evidence="4" type="ORF">EUGRSUZ_K02663</name>
</gene>
<dbReference type="InterPro" id="IPR006693">
    <property type="entry name" value="AB_hydrolase_lipase"/>
</dbReference>
<dbReference type="Pfam" id="PF04083">
    <property type="entry name" value="Abhydro_lipase"/>
    <property type="match status" value="1"/>
</dbReference>
<evidence type="ECO:0000256" key="2">
    <source>
        <dbReference type="SAM" id="Phobius"/>
    </source>
</evidence>
<dbReference type="GO" id="GO:0006629">
    <property type="term" value="P:lipid metabolic process"/>
    <property type="evidence" value="ECO:0000318"/>
    <property type="project" value="GO_Central"/>
</dbReference>
<feature type="compositionally biased region" description="Polar residues" evidence="1">
    <location>
        <begin position="330"/>
        <end position="345"/>
    </location>
</feature>
<dbReference type="OMA" id="KDHIVHR"/>
<feature type="transmembrane region" description="Helical" evidence="2">
    <location>
        <begin position="547"/>
        <end position="566"/>
    </location>
</feature>
<organism evidence="4">
    <name type="scientific">Eucalyptus grandis</name>
    <name type="common">Flooded gum</name>
    <dbReference type="NCBI Taxonomy" id="71139"/>
    <lineage>
        <taxon>Eukaryota</taxon>
        <taxon>Viridiplantae</taxon>
        <taxon>Streptophyta</taxon>
        <taxon>Embryophyta</taxon>
        <taxon>Tracheophyta</taxon>
        <taxon>Spermatophyta</taxon>
        <taxon>Magnoliopsida</taxon>
        <taxon>eudicotyledons</taxon>
        <taxon>Gunneridae</taxon>
        <taxon>Pentapetalae</taxon>
        <taxon>rosids</taxon>
        <taxon>malvids</taxon>
        <taxon>Myrtales</taxon>
        <taxon>Myrtaceae</taxon>
        <taxon>Myrtoideae</taxon>
        <taxon>Eucalypteae</taxon>
        <taxon>Eucalyptus</taxon>
    </lineage>
</organism>
<name>A0A059A6S8_EUCGR</name>
<dbReference type="PANTHER" id="PTHR11005">
    <property type="entry name" value="LYSOSOMAL ACID LIPASE-RELATED"/>
    <property type="match status" value="1"/>
</dbReference>
<keyword evidence="2" id="KW-0812">Transmembrane</keyword>
<dbReference type="OrthoDB" id="9974421at2759"/>
<evidence type="ECO:0000256" key="1">
    <source>
        <dbReference type="SAM" id="MobiDB-lite"/>
    </source>
</evidence>
<dbReference type="Gramene" id="KCW49060">
    <property type="protein sequence ID" value="KCW49060"/>
    <property type="gene ID" value="EUGRSUZ_K02663"/>
</dbReference>
<evidence type="ECO:0000313" key="4">
    <source>
        <dbReference type="EMBL" id="KCW49060.1"/>
    </source>
</evidence>
<dbReference type="KEGG" id="egr:104426106"/>
<reference evidence="4" key="1">
    <citation type="submission" date="2013-07" db="EMBL/GenBank/DDBJ databases">
        <title>The genome of Eucalyptus grandis.</title>
        <authorList>
            <person name="Schmutz J."/>
            <person name="Hayes R."/>
            <person name="Myburg A."/>
            <person name="Tuskan G."/>
            <person name="Grattapaglia D."/>
            <person name="Rokhsar D.S."/>
        </authorList>
    </citation>
    <scope>NUCLEOTIDE SEQUENCE</scope>
    <source>
        <tissue evidence="4">Leaf extractions</tissue>
    </source>
</reference>
<feature type="region of interest" description="Disordered" evidence="1">
    <location>
        <begin position="324"/>
        <end position="345"/>
    </location>
</feature>
<keyword evidence="2" id="KW-0472">Membrane</keyword>
<dbReference type="GO" id="GO:0016298">
    <property type="term" value="F:lipase activity"/>
    <property type="evidence" value="ECO:0000318"/>
    <property type="project" value="GO_Central"/>
</dbReference>
<dbReference type="eggNOG" id="KOG2624">
    <property type="taxonomic scope" value="Eukaryota"/>
</dbReference>
<accession>A0A059A6S8</accession>
<dbReference type="STRING" id="71139.A0A059A6S8"/>
<sequence>MDIAIIDPLHSRFKNLCLWCVRTYLYMPFSRRLKKKSQSQSHLSFPSLARKFFTRPGSRSWRGLRNMQRLVDNVLAITKESVKTVTYESLINIVRLINGVSALLLTILPGKANILEGAHGWELRPTFRGPRFPRWMENGVSSFNQFIHELSVDSDESSSIDYSSEEEFSDGNICPPSPLSQSSRVSRASSFSRYDGRRMGWIRLILSWILLPAKILLSMVSHVFYPSYSSSDGNALLTESEKPSHVSSVKKLHTLKDHIIHRTTDRRRGVIEDLHLAIEIFIEALFDIVHKAASCLLSPVEVIAILWRWFFPCSIGSDDIDGSRLDASAPETQPAETQNGTSFNHSLNTDARTCQDVITELGYPYEAIHVITSDGYVLLLERIPRRDSRKAVYLQHGILDSSMGWVSNGVVGSPAFAAFDQGYDVFLGNFRGLVSREHNDKNISSQQYWRYSINEHGTEDIPAMIEKIHQVKTSELKLSQPEIVEETDNNQPFQLCAICHSLGGAAMLMYVVTRQIEEKPHRLSRLILLSPAGFHHDSNLVFTLVEYIFLTLAPIMAPLIPAFYIPTRFFRMLLNKLARDFHNYPAVGGVVQTLMSCVVGGDSSNWVGVLGLPHYNMNDMPGVSFNAVLHLAQMKRSGKFRMYDYGSASTNLEVYGSPEPLDIGEYYGFIDIPVDLVAGRHDTVIKPSMVRKHYRLMKKSGVNVIYNEFEYAHLDFTFSHHEELLAFVMSRVLLVDPAPKRQLSEKGMKLKRKGQSSS</sequence>
<feature type="domain" description="Partial AB-hydrolase lipase" evidence="3">
    <location>
        <begin position="355"/>
        <end position="409"/>
    </location>
</feature>
<dbReference type="EMBL" id="KK198763">
    <property type="protein sequence ID" value="KCW49060.1"/>
    <property type="molecule type" value="Genomic_DNA"/>
</dbReference>
<dbReference type="InterPro" id="IPR029058">
    <property type="entry name" value="AB_hydrolase_fold"/>
</dbReference>
<dbReference type="InParanoid" id="A0A059A6S8"/>